<dbReference type="PROSITE" id="PS00061">
    <property type="entry name" value="ADH_SHORT"/>
    <property type="match status" value="3"/>
</dbReference>
<dbReference type="GO" id="GO:0016705">
    <property type="term" value="F:oxidoreductase activity, acting on paired donors, with incorporation or reduction of molecular oxygen"/>
    <property type="evidence" value="ECO:0007669"/>
    <property type="project" value="InterPro"/>
</dbReference>
<dbReference type="GO" id="GO:0005506">
    <property type="term" value="F:iron ion binding"/>
    <property type="evidence" value="ECO:0007669"/>
    <property type="project" value="InterPro"/>
</dbReference>
<evidence type="ECO:0000256" key="6">
    <source>
        <dbReference type="ARBA" id="ARBA00022617"/>
    </source>
</evidence>
<feature type="transmembrane region" description="Helical" evidence="14">
    <location>
        <begin position="89"/>
        <end position="107"/>
    </location>
</feature>
<dbReference type="PANTHER" id="PTHR43115:SF4">
    <property type="entry name" value="DEHYDROGENASE_REDUCTASE SDR FAMILY MEMBER 11"/>
    <property type="match status" value="1"/>
</dbReference>
<dbReference type="InterPro" id="IPR036396">
    <property type="entry name" value="Cyt_P450_sf"/>
</dbReference>
<dbReference type="SUPFAM" id="SSF48264">
    <property type="entry name" value="Cytochrome P450"/>
    <property type="match status" value="2"/>
</dbReference>
<name>A0A8J6HA06_TENMO</name>
<keyword evidence="6" id="KW-0349">Heme</keyword>
<proteinExistence type="inferred from homology"/>
<organism evidence="15 16">
    <name type="scientific">Tenebrio molitor</name>
    <name type="common">Yellow mealworm beetle</name>
    <dbReference type="NCBI Taxonomy" id="7067"/>
    <lineage>
        <taxon>Eukaryota</taxon>
        <taxon>Metazoa</taxon>
        <taxon>Ecdysozoa</taxon>
        <taxon>Arthropoda</taxon>
        <taxon>Hexapoda</taxon>
        <taxon>Insecta</taxon>
        <taxon>Pterygota</taxon>
        <taxon>Neoptera</taxon>
        <taxon>Endopterygota</taxon>
        <taxon>Coleoptera</taxon>
        <taxon>Polyphaga</taxon>
        <taxon>Cucujiformia</taxon>
        <taxon>Tenebrionidae</taxon>
        <taxon>Tenebrio</taxon>
    </lineage>
</organism>
<dbReference type="PRINTS" id="PR00080">
    <property type="entry name" value="SDRFAMILY"/>
</dbReference>
<dbReference type="InterPro" id="IPR036291">
    <property type="entry name" value="NAD(P)-bd_dom_sf"/>
</dbReference>
<feature type="transmembrane region" description="Helical" evidence="14">
    <location>
        <begin position="1744"/>
        <end position="1769"/>
    </location>
</feature>
<dbReference type="GO" id="GO:0004497">
    <property type="term" value="F:monooxygenase activity"/>
    <property type="evidence" value="ECO:0007669"/>
    <property type="project" value="UniProtKB-KW"/>
</dbReference>
<evidence type="ECO:0000256" key="7">
    <source>
        <dbReference type="ARBA" id="ARBA00022723"/>
    </source>
</evidence>
<comment type="caution">
    <text evidence="15">The sequence shown here is derived from an EMBL/GenBank/DDBJ whole genome shotgun (WGS) entry which is preliminary data.</text>
</comment>
<evidence type="ECO:0000256" key="4">
    <source>
        <dbReference type="ARBA" id="ARBA00006484"/>
    </source>
</evidence>
<dbReference type="Gene3D" id="1.10.630.10">
    <property type="entry name" value="Cytochrome P450"/>
    <property type="match status" value="2"/>
</dbReference>
<evidence type="ECO:0000256" key="1">
    <source>
        <dbReference type="ARBA" id="ARBA00001971"/>
    </source>
</evidence>
<evidence type="ECO:0000256" key="5">
    <source>
        <dbReference type="ARBA" id="ARBA00010617"/>
    </source>
</evidence>
<evidence type="ECO:0000256" key="9">
    <source>
        <dbReference type="ARBA" id="ARBA00022848"/>
    </source>
</evidence>
<keyword evidence="8" id="KW-0256">Endoplasmic reticulum</keyword>
<keyword evidence="13 14" id="KW-0472">Membrane</keyword>
<evidence type="ECO:0000256" key="12">
    <source>
        <dbReference type="ARBA" id="ARBA00023033"/>
    </source>
</evidence>
<evidence type="ECO:0008006" key="17">
    <source>
        <dbReference type="Google" id="ProtNLM"/>
    </source>
</evidence>
<reference evidence="15" key="1">
    <citation type="journal article" date="2020" name="J Insects Food Feed">
        <title>The yellow mealworm (Tenebrio molitor) genome: a resource for the emerging insects as food and feed industry.</title>
        <authorList>
            <person name="Eriksson T."/>
            <person name="Andere A."/>
            <person name="Kelstrup H."/>
            <person name="Emery V."/>
            <person name="Picard C."/>
        </authorList>
    </citation>
    <scope>NUCLEOTIDE SEQUENCE</scope>
    <source>
        <strain evidence="15">Stoneville</strain>
        <tissue evidence="15">Whole head</tissue>
    </source>
</reference>
<keyword evidence="12" id="KW-0503">Monooxygenase</keyword>
<evidence type="ECO:0000256" key="13">
    <source>
        <dbReference type="ARBA" id="ARBA00023136"/>
    </source>
</evidence>
<comment type="subcellular location">
    <subcellularLocation>
        <location evidence="3">Endoplasmic reticulum membrane</location>
        <topology evidence="3">Peripheral membrane protein</topology>
    </subcellularLocation>
    <subcellularLocation>
        <location evidence="2">Microsome membrane</location>
        <topology evidence="2">Peripheral membrane protein</topology>
    </subcellularLocation>
</comment>
<feature type="transmembrane region" description="Helical" evidence="14">
    <location>
        <begin position="20"/>
        <end position="38"/>
    </location>
</feature>
<evidence type="ECO:0000256" key="2">
    <source>
        <dbReference type="ARBA" id="ARBA00004174"/>
    </source>
</evidence>
<dbReference type="PANTHER" id="PTHR43115">
    <property type="entry name" value="DEHYDROGENASE/REDUCTASE SDR FAMILY MEMBER 11"/>
    <property type="match status" value="1"/>
</dbReference>
<dbReference type="InterPro" id="IPR001128">
    <property type="entry name" value="Cyt_P450"/>
</dbReference>
<dbReference type="PROSITE" id="PS00086">
    <property type="entry name" value="CYTOCHROME_P450"/>
    <property type="match status" value="2"/>
</dbReference>
<dbReference type="GO" id="GO:0016616">
    <property type="term" value="F:oxidoreductase activity, acting on the CH-OH group of donors, NAD or NADP as acceptor"/>
    <property type="evidence" value="ECO:0007669"/>
    <property type="project" value="UniProtKB-ARBA"/>
</dbReference>
<evidence type="ECO:0000256" key="3">
    <source>
        <dbReference type="ARBA" id="ARBA00004406"/>
    </source>
</evidence>
<keyword evidence="16" id="KW-1185">Reference proteome</keyword>
<dbReference type="InterPro" id="IPR017972">
    <property type="entry name" value="Cyt_P450_CS"/>
</dbReference>
<gene>
    <name evidence="15" type="ORF">GEV33_011953</name>
</gene>
<dbReference type="Pfam" id="PF00106">
    <property type="entry name" value="adh_short"/>
    <property type="match status" value="5"/>
</dbReference>
<comment type="similarity">
    <text evidence="4">Belongs to the short-chain dehydrogenases/reductases (SDR) family.</text>
</comment>
<keyword evidence="14" id="KW-1133">Transmembrane helix</keyword>
<dbReference type="Proteomes" id="UP000719412">
    <property type="component" value="Unassembled WGS sequence"/>
</dbReference>
<keyword evidence="9" id="KW-0492">Microsome</keyword>
<evidence type="ECO:0000256" key="10">
    <source>
        <dbReference type="ARBA" id="ARBA00023002"/>
    </source>
</evidence>
<reference evidence="15" key="2">
    <citation type="submission" date="2021-08" db="EMBL/GenBank/DDBJ databases">
        <authorList>
            <person name="Eriksson T."/>
        </authorList>
    </citation>
    <scope>NUCLEOTIDE SEQUENCE</scope>
    <source>
        <strain evidence="15">Stoneville</strain>
        <tissue evidence="15">Whole head</tissue>
    </source>
</reference>
<dbReference type="FunFam" id="1.10.630.10:FF:000042">
    <property type="entry name" value="Cytochrome P450"/>
    <property type="match status" value="2"/>
</dbReference>
<evidence type="ECO:0000256" key="8">
    <source>
        <dbReference type="ARBA" id="ARBA00022824"/>
    </source>
</evidence>
<evidence type="ECO:0000313" key="16">
    <source>
        <dbReference type="Proteomes" id="UP000719412"/>
    </source>
</evidence>
<evidence type="ECO:0000256" key="14">
    <source>
        <dbReference type="SAM" id="Phobius"/>
    </source>
</evidence>
<dbReference type="FunFam" id="3.40.50.720:FF:000047">
    <property type="entry name" value="NADP-dependent L-serine/L-allo-threonine dehydrogenase"/>
    <property type="match status" value="4"/>
</dbReference>
<dbReference type="EMBL" id="JABDTM020027232">
    <property type="protein sequence ID" value="KAH0810840.1"/>
    <property type="molecule type" value="Genomic_DNA"/>
</dbReference>
<dbReference type="CDD" id="cd11056">
    <property type="entry name" value="CYP6-like"/>
    <property type="match status" value="2"/>
</dbReference>
<comment type="cofactor">
    <cofactor evidence="1">
        <name>heme</name>
        <dbReference type="ChEBI" id="CHEBI:30413"/>
    </cofactor>
</comment>
<dbReference type="InterPro" id="IPR002347">
    <property type="entry name" value="SDR_fam"/>
</dbReference>
<evidence type="ECO:0000256" key="11">
    <source>
        <dbReference type="ARBA" id="ARBA00023004"/>
    </source>
</evidence>
<keyword evidence="14" id="KW-0812">Transmembrane</keyword>
<keyword evidence="7" id="KW-0479">Metal-binding</keyword>
<dbReference type="Gene3D" id="3.40.50.720">
    <property type="entry name" value="NAD(P)-binding Rossmann-like Domain"/>
    <property type="match status" value="5"/>
</dbReference>
<dbReference type="GO" id="GO:0020037">
    <property type="term" value="F:heme binding"/>
    <property type="evidence" value="ECO:0007669"/>
    <property type="project" value="InterPro"/>
</dbReference>
<accession>A0A8J6HA06</accession>
<keyword evidence="10" id="KW-0560">Oxidoreductase</keyword>
<protein>
    <recommendedName>
        <fullName evidence="17">Cytochrome P450 monooxygenase</fullName>
    </recommendedName>
</protein>
<comment type="similarity">
    <text evidence="5">Belongs to the cytochrome P450 family.</text>
</comment>
<dbReference type="Pfam" id="PF00067">
    <property type="entry name" value="p450"/>
    <property type="match status" value="2"/>
</dbReference>
<keyword evidence="11" id="KW-0408">Iron</keyword>
<dbReference type="GO" id="GO:0005789">
    <property type="term" value="C:endoplasmic reticulum membrane"/>
    <property type="evidence" value="ECO:0007669"/>
    <property type="project" value="UniProtKB-SubCell"/>
</dbReference>
<dbReference type="SUPFAM" id="SSF51735">
    <property type="entry name" value="NAD(P)-binding Rossmann-fold domains"/>
    <property type="match status" value="5"/>
</dbReference>
<evidence type="ECO:0000313" key="15">
    <source>
        <dbReference type="EMBL" id="KAH0810840.1"/>
    </source>
</evidence>
<dbReference type="PRINTS" id="PR00081">
    <property type="entry name" value="GDHRDH"/>
</dbReference>
<sequence length="2247" mass="249906">MVLIKKIGNSLVLNLVEMGAFSLAALLLVVVLFGYYKWKYQYWRRKKLPFLQPQIPFGNILNPITSKECFGVTMARVYSEMKRNGWKHGGGYVFLSPIYVLVDLNYIKNILTKDFHCFTDRGLFYNEKDDPISNNIFLMSGTKKWKKMRAKFTSIFSSGRMKHMFQSLVKCSPHLLSSLEADRVKDQPTNIKETMSSFTMEVIGSCVFGLDLDICNDENSPFRFFGEKVFPTTIYSIVKRIFYTIFPNLAKSLGACTIPKDVSEFFTGVIKDTAKYRELNNYSRPDFIQLLIDLKNSGEALTIEEIAAQCFVFFLAGIETSATAETFTLYELAKNQDIQERLREEICTVLRHHDDRLTYEAIKDLTYMDQVVAESLRKYPPKAYLLRKCTTDYKIPDSDVTIEKDVGVVVPVMGIHHDPEYYPNPEEFDPERFNQANKRSRPQYSYLPFGEGRRNCIGLRFGLILTKVALTVLLKNYKVTVSEKTEEPLEFPPSSLVLEVKGDICEQMILSLQSKKLHFLYIKTCSHPFTTLHLNHRQHISTTIMVLSMDRWVGKVAIVTGASVGLGANIADHLVEKGLIVPLSQVVGLARRYELIEKRSKELSGKKGKLYAIKTDITKEDQILRAFKWVEDNLGHVHILINNAGVFEETLLYNGNTDLWKNTLEVNVLGMCICTREAVQIMIANNIKGHIIQVNSIGGHKVPNFPGTNVYCATKHAVTALAGTLKQELDAIGNEIKVTSLSPGLVVSEMTTLNKKGSPKRQALMNSHPILQPEDISDAVCYILSTAENVQIPELTITPMGASSGIGASIAEHLVQEGLIVDTPPLLKKCLLELLFQVVGLARRSEIVEEKAKKLVGKKGKLYGVKTDMSKEEDIVKAFKWVERNIGHIHVLVNSAGVISWTSLSNGDAQAWRQTLEVNILGLCVATREAVKSMTANNTQGHIIHINSVVGHKIPNMQGMNIYTASKHAVTALAATLKQELDAGGSKIKISSVSPGMVASEMTTFSRNNTKEMQTAMEAAPILQPADVAGAVCYVLSTPEHVQVPELTIAPVGDYVPVFSTTTTMVLSLDRWVGKVAVVTGCASGIGAGIAEFLVDQGLIVVGLDRRSELVQELVVEAFKWVEDNLGHVHILINNAGVAKENFLYNGDPAQWRATLDVNVLGVCIATREALKSMMGNNINGHIIHINSVAGHKIPNWLGINIYTASKYAVTALAETLRQELNHLGSKIKITSLSPGLVATEMTTLNTGVSEERQAMLKSMPILQPQDIAEAIGWVGKVAVVTGASSGIGAGIAEFLVDQGLIVVGLARRSELVEELAKKLTGKKGQLHAVKADVSNEEDVVKAFKWVEDNLGHVHILINNAGVAKENFLCNGDAAAWKATLDVNVLGLCIATREAVKSMTANNINGHIIHINSVAGHKIPNFPGINIYTASKHAVTALAETLRQEFNHLGSNIKITSLSPGLVVSEMTTLSTEFSEERTAMLKSVPILQPQDIAEAIGWVGKVAVVTGASSGIGAGIAEFLVDQGLIVVGLARRSELVEELAKKLTGKKGQLHAVKADISNEEDVVKAFKWVEDNLGHVHILINNAGVAKENFLCDGDTATWKTTLYVNVLGLCVATREAVKTMTANSINGHIIHINSVLGHKIPNFPGVNIYAASKHAVTALAETLRQEFNHLGSKIKITSLSPGLVVSEGTTLNTGLSEERQVMLKSMPILQPQDIAEAVGYVLSTPPHVQSSGKQCFVVKMLISSSFFGDLIALLVTASVVVIGFYKWRYQYWRKRNVPYLEPRIPFGNVGGPSSREHISLRVKRLYDEIKSKGWKHGGIYLLLSPTLLVVDLDLLKNIMTKDFQYFTDRGFYHNEKSDPLSAHLFNLNGTKWRNLRTKLTPTFTSGKMRMMFQTLVSCEVGMRKKIEQESERRAPIDIKEVLGCFTTDIIGSCAFGLDCKTFEEENSPFREYGRKFFTRNLTRRVKRLIANNFETFARVLDIVLIPKDISKFFMKIVKDTVEYREQKKVVRNDFMQLLIDMKNKHDDDGTTFTIEEIAAQSFVFFIAGFETSSTTMTFALYELAKHQDMQDRLRKEIREVLAKHQDQVSYDAILEMKYMNQVIDEALRKYPPAALIPRKCVEDYRIPGTDVVIEKGTSLLIPILAIHHDEEYYPEPDKFDPERFSEENKSSRHSYAHIPFGEGPRICIGMRFGLMQTKVGLTTLLRNFKFTVNEKTKEPLKMNPTSLVLSAQGEIWLDAHKIS</sequence>
<dbReference type="InterPro" id="IPR020904">
    <property type="entry name" value="Sc_DH/Rdtase_CS"/>
</dbReference>